<evidence type="ECO:0000256" key="7">
    <source>
        <dbReference type="ARBA" id="ARBA00033728"/>
    </source>
</evidence>
<dbReference type="PROSITE" id="PS50195">
    <property type="entry name" value="PX"/>
    <property type="match status" value="1"/>
</dbReference>
<gene>
    <name evidence="11" type="ORF">LRAMOSA01034</name>
</gene>
<protein>
    <recommendedName>
        <fullName evidence="8">Endosomal/vacuolar adapter protein YPT35</fullName>
    </recommendedName>
    <alternativeName>
        <fullName evidence="9">PX domain-containing protein YPT35</fullName>
    </alternativeName>
</protein>
<dbReference type="PANTHER" id="PTHR10555:SF170">
    <property type="entry name" value="FI18122P1"/>
    <property type="match status" value="1"/>
</dbReference>
<evidence type="ECO:0000256" key="1">
    <source>
        <dbReference type="ARBA" id="ARBA00004148"/>
    </source>
</evidence>
<comment type="similarity">
    <text evidence="3">Belongs to the YPT35 family.</text>
</comment>
<dbReference type="InterPro" id="IPR037917">
    <property type="entry name" value="Ypt35_PX"/>
</dbReference>
<dbReference type="EMBL" id="LK023313">
    <property type="protein sequence ID" value="CDS03632.1"/>
    <property type="molecule type" value="Genomic_DNA"/>
</dbReference>
<dbReference type="SMART" id="SM00312">
    <property type="entry name" value="PX"/>
    <property type="match status" value="1"/>
</dbReference>
<name>A0A077W8F1_9FUNG</name>
<dbReference type="AlphaFoldDB" id="A0A077W8F1"/>
<sequence>MDLQYRLDHLIDHCYEGCSRLRQYQDHHNNIDTSSLKISMLASQQLVRDLELGIQRLSQLQHDLNEKRAVAEDPIWCDSTHMVLEQVEKQLEHALNVLSEGNNGLVRKDMATPMLISSSSSSTASTCTTLSTSPDSSILFTPTVARGDAGKAFLGTSFGKTDYDPSWPKSNNTRHLRTLFKGLRRSNTTRPMNEDELVPQINLCNNDNQQGERHDEHTFASDAIVNHPLRIGVGHGSYICYNCTVLSDKGPAITVRKRYSDFVELRKVLVKRFPQLGKSIPKLPPKRICGNFSPAFVEQRRRDLEYFFKYIVLHPSLGKSPIVMHWIAP</sequence>
<keyword evidence="5" id="KW-0967">Endosome</keyword>
<dbReference type="InterPro" id="IPR001683">
    <property type="entry name" value="PX_dom"/>
</dbReference>
<dbReference type="GO" id="GO:0005774">
    <property type="term" value="C:vacuolar membrane"/>
    <property type="evidence" value="ECO:0007669"/>
    <property type="project" value="UniProtKB-SubCell"/>
</dbReference>
<evidence type="ECO:0000256" key="4">
    <source>
        <dbReference type="ARBA" id="ARBA00022554"/>
    </source>
</evidence>
<dbReference type="Pfam" id="PF00787">
    <property type="entry name" value="PX"/>
    <property type="match status" value="1"/>
</dbReference>
<dbReference type="GO" id="GO:0010008">
    <property type="term" value="C:endosome membrane"/>
    <property type="evidence" value="ECO:0007669"/>
    <property type="project" value="UniProtKB-SubCell"/>
</dbReference>
<evidence type="ECO:0000256" key="8">
    <source>
        <dbReference type="ARBA" id="ARBA00033774"/>
    </source>
</evidence>
<dbReference type="PANTHER" id="PTHR10555">
    <property type="entry name" value="SORTING NEXIN"/>
    <property type="match status" value="1"/>
</dbReference>
<dbReference type="GO" id="GO:0032266">
    <property type="term" value="F:phosphatidylinositol-3-phosphate binding"/>
    <property type="evidence" value="ECO:0007669"/>
    <property type="project" value="InterPro"/>
</dbReference>
<dbReference type="CDD" id="cd07280">
    <property type="entry name" value="PX_YPT35"/>
    <property type="match status" value="1"/>
</dbReference>
<accession>A0A077W8F1</accession>
<evidence type="ECO:0000256" key="5">
    <source>
        <dbReference type="ARBA" id="ARBA00022753"/>
    </source>
</evidence>
<evidence type="ECO:0000259" key="10">
    <source>
        <dbReference type="PROSITE" id="PS50195"/>
    </source>
</evidence>
<organism evidence="11">
    <name type="scientific">Lichtheimia ramosa</name>
    <dbReference type="NCBI Taxonomy" id="688394"/>
    <lineage>
        <taxon>Eukaryota</taxon>
        <taxon>Fungi</taxon>
        <taxon>Fungi incertae sedis</taxon>
        <taxon>Mucoromycota</taxon>
        <taxon>Mucoromycotina</taxon>
        <taxon>Mucoromycetes</taxon>
        <taxon>Mucorales</taxon>
        <taxon>Lichtheimiaceae</taxon>
        <taxon>Lichtheimia</taxon>
    </lineage>
</organism>
<evidence type="ECO:0000313" key="11">
    <source>
        <dbReference type="EMBL" id="CDS03632.1"/>
    </source>
</evidence>
<dbReference type="InterPro" id="IPR036871">
    <property type="entry name" value="PX_dom_sf"/>
</dbReference>
<keyword evidence="4" id="KW-0926">Vacuole</keyword>
<keyword evidence="6" id="KW-0472">Membrane</keyword>
<dbReference type="Gene3D" id="3.30.1520.10">
    <property type="entry name" value="Phox-like domain"/>
    <property type="match status" value="1"/>
</dbReference>
<evidence type="ECO:0000256" key="9">
    <source>
        <dbReference type="ARBA" id="ARBA00033785"/>
    </source>
</evidence>
<dbReference type="SUPFAM" id="SSF64268">
    <property type="entry name" value="PX domain"/>
    <property type="match status" value="1"/>
</dbReference>
<evidence type="ECO:0000256" key="3">
    <source>
        <dbReference type="ARBA" id="ARBA00007426"/>
    </source>
</evidence>
<evidence type="ECO:0000256" key="6">
    <source>
        <dbReference type="ARBA" id="ARBA00023136"/>
    </source>
</evidence>
<comment type="subcellular location">
    <subcellularLocation>
        <location evidence="2">Endosome</location>
    </subcellularLocation>
    <subcellularLocation>
        <location evidence="1">Vacuole membrane</location>
        <topology evidence="1">Peripheral membrane protein</topology>
    </subcellularLocation>
</comment>
<reference evidence="11" key="1">
    <citation type="journal article" date="2014" name="Genome Announc.">
        <title>De novo whole-genome sequence and genome annotation of Lichtheimia ramosa.</title>
        <authorList>
            <person name="Linde J."/>
            <person name="Schwartze V."/>
            <person name="Binder U."/>
            <person name="Lass-Florl C."/>
            <person name="Voigt K."/>
            <person name="Horn F."/>
        </authorList>
    </citation>
    <scope>NUCLEOTIDE SEQUENCE</scope>
    <source>
        <strain evidence="11">JMRC FSU:6197</strain>
    </source>
</reference>
<proteinExistence type="inferred from homology"/>
<feature type="domain" description="PX" evidence="10">
    <location>
        <begin position="219"/>
        <end position="329"/>
    </location>
</feature>
<comment type="function">
    <text evidence="7">Recruits the lipid transfer protein VPS13 to endosomal and vacuolar membranes.</text>
</comment>
<dbReference type="OrthoDB" id="10254720at2759"/>
<evidence type="ECO:0000256" key="2">
    <source>
        <dbReference type="ARBA" id="ARBA00004177"/>
    </source>
</evidence>